<dbReference type="PIRSF" id="PIRSF006247">
    <property type="entry name" value="TrkH"/>
    <property type="match status" value="1"/>
</dbReference>
<keyword evidence="10" id="KW-0406">Ion transport</keyword>
<dbReference type="GO" id="GO:0015379">
    <property type="term" value="F:potassium:chloride symporter activity"/>
    <property type="evidence" value="ECO:0007669"/>
    <property type="project" value="InterPro"/>
</dbReference>
<dbReference type="GO" id="GO:0046872">
    <property type="term" value="F:metal ion binding"/>
    <property type="evidence" value="ECO:0007669"/>
    <property type="project" value="UniProtKB-KW"/>
</dbReference>
<evidence type="ECO:0000256" key="9">
    <source>
        <dbReference type="ARBA" id="ARBA00022989"/>
    </source>
</evidence>
<dbReference type="RefSeq" id="WP_092231586.1">
    <property type="nucleotide sequence ID" value="NZ_FNLL01000003.1"/>
</dbReference>
<feature type="binding site" evidence="12">
    <location>
        <position position="113"/>
    </location>
    <ligand>
        <name>K(+)</name>
        <dbReference type="ChEBI" id="CHEBI:29103"/>
    </ligand>
</feature>
<dbReference type="Proteomes" id="UP000199608">
    <property type="component" value="Unassembled WGS sequence"/>
</dbReference>
<dbReference type="GO" id="GO:0005886">
    <property type="term" value="C:plasma membrane"/>
    <property type="evidence" value="ECO:0007669"/>
    <property type="project" value="UniProtKB-SubCell"/>
</dbReference>
<keyword evidence="8 12" id="KW-0630">Potassium</keyword>
<evidence type="ECO:0000256" key="4">
    <source>
        <dbReference type="ARBA" id="ARBA00022475"/>
    </source>
</evidence>
<name>A0A1H2ELQ9_9BACT</name>
<feature type="binding site" evidence="12">
    <location>
        <position position="316"/>
    </location>
    <ligand>
        <name>K(+)</name>
        <dbReference type="ChEBI" id="CHEBI:29103"/>
    </ligand>
</feature>
<keyword evidence="3" id="KW-0813">Transport</keyword>
<protein>
    <submittedName>
        <fullName evidence="14">Trk system potassium uptake protein TrkH</fullName>
    </submittedName>
</protein>
<evidence type="ECO:0000256" key="1">
    <source>
        <dbReference type="ARBA" id="ARBA00004429"/>
    </source>
</evidence>
<keyword evidence="6" id="KW-0633">Potassium transport</keyword>
<evidence type="ECO:0000256" key="13">
    <source>
        <dbReference type="SAM" id="Phobius"/>
    </source>
</evidence>
<feature type="binding site" evidence="12">
    <location>
        <position position="112"/>
    </location>
    <ligand>
        <name>K(+)</name>
        <dbReference type="ChEBI" id="CHEBI:29103"/>
    </ligand>
</feature>
<dbReference type="InterPro" id="IPR003445">
    <property type="entry name" value="Cat_transpt"/>
</dbReference>
<evidence type="ECO:0000313" key="15">
    <source>
        <dbReference type="Proteomes" id="UP000199608"/>
    </source>
</evidence>
<feature type="transmembrane region" description="Helical" evidence="13">
    <location>
        <begin position="237"/>
        <end position="255"/>
    </location>
</feature>
<comment type="similarity">
    <text evidence="2">Belongs to the TrkH potassium transport family.</text>
</comment>
<keyword evidence="5" id="KW-0997">Cell inner membrane</keyword>
<keyword evidence="9 13" id="KW-1133">Transmembrane helix</keyword>
<feature type="transmembrane region" description="Helical" evidence="13">
    <location>
        <begin position="38"/>
        <end position="56"/>
    </location>
</feature>
<evidence type="ECO:0000313" key="14">
    <source>
        <dbReference type="EMBL" id="SDT96045.1"/>
    </source>
</evidence>
<feature type="transmembrane region" description="Helical" evidence="13">
    <location>
        <begin position="275"/>
        <end position="296"/>
    </location>
</feature>
<feature type="transmembrane region" description="Helical" evidence="13">
    <location>
        <begin position="183"/>
        <end position="201"/>
    </location>
</feature>
<evidence type="ECO:0000256" key="7">
    <source>
        <dbReference type="ARBA" id="ARBA00022692"/>
    </source>
</evidence>
<keyword evidence="7 13" id="KW-0812">Transmembrane</keyword>
<feature type="transmembrane region" description="Helical" evidence="13">
    <location>
        <begin position="456"/>
        <end position="477"/>
    </location>
</feature>
<feature type="binding site" evidence="12">
    <location>
        <position position="433"/>
    </location>
    <ligand>
        <name>K(+)</name>
        <dbReference type="ChEBI" id="CHEBI:29103"/>
    </ligand>
</feature>
<dbReference type="InterPro" id="IPR004772">
    <property type="entry name" value="TrkH"/>
</dbReference>
<feature type="transmembrane region" description="Helical" evidence="13">
    <location>
        <begin position="395"/>
        <end position="416"/>
    </location>
</feature>
<feature type="transmembrane region" description="Helical" evidence="13">
    <location>
        <begin position="76"/>
        <end position="92"/>
    </location>
</feature>
<reference evidence="15" key="1">
    <citation type="submission" date="2016-10" db="EMBL/GenBank/DDBJ databases">
        <authorList>
            <person name="Varghese N."/>
            <person name="Submissions S."/>
        </authorList>
    </citation>
    <scope>NUCLEOTIDE SEQUENCE [LARGE SCALE GENOMIC DNA]</scope>
    <source>
        <strain evidence="15">DSM 3384</strain>
    </source>
</reference>
<evidence type="ECO:0000256" key="5">
    <source>
        <dbReference type="ARBA" id="ARBA00022519"/>
    </source>
</evidence>
<accession>A0A1H2ELQ9</accession>
<organism evidence="14 15">
    <name type="scientific">Desulfobacula phenolica</name>
    <dbReference type="NCBI Taxonomy" id="90732"/>
    <lineage>
        <taxon>Bacteria</taxon>
        <taxon>Pseudomonadati</taxon>
        <taxon>Thermodesulfobacteriota</taxon>
        <taxon>Desulfobacteria</taxon>
        <taxon>Desulfobacterales</taxon>
        <taxon>Desulfobacteraceae</taxon>
        <taxon>Desulfobacula</taxon>
    </lineage>
</organism>
<evidence type="ECO:0000256" key="12">
    <source>
        <dbReference type="PIRSR" id="PIRSR006247-1"/>
    </source>
</evidence>
<evidence type="ECO:0000256" key="8">
    <source>
        <dbReference type="ARBA" id="ARBA00022958"/>
    </source>
</evidence>
<keyword evidence="12" id="KW-0479">Metal-binding</keyword>
<feature type="transmembrane region" description="Helical" evidence="13">
    <location>
        <begin position="12"/>
        <end position="32"/>
    </location>
</feature>
<evidence type="ECO:0000256" key="11">
    <source>
        <dbReference type="ARBA" id="ARBA00023136"/>
    </source>
</evidence>
<evidence type="ECO:0000256" key="2">
    <source>
        <dbReference type="ARBA" id="ARBA00009137"/>
    </source>
</evidence>
<dbReference type="EMBL" id="FNLL01000003">
    <property type="protein sequence ID" value="SDT96045.1"/>
    <property type="molecule type" value="Genomic_DNA"/>
</dbReference>
<dbReference type="PANTHER" id="PTHR32024">
    <property type="entry name" value="TRK SYSTEM POTASSIUM UPTAKE PROTEIN TRKG-RELATED"/>
    <property type="match status" value="1"/>
</dbReference>
<dbReference type="PANTHER" id="PTHR32024:SF2">
    <property type="entry name" value="TRK SYSTEM POTASSIUM UPTAKE PROTEIN TRKG-RELATED"/>
    <property type="match status" value="1"/>
</dbReference>
<feature type="transmembrane region" description="Helical" evidence="13">
    <location>
        <begin position="137"/>
        <end position="162"/>
    </location>
</feature>
<feature type="binding site" evidence="12">
    <location>
        <position position="317"/>
    </location>
    <ligand>
        <name>K(+)</name>
        <dbReference type="ChEBI" id="CHEBI:29103"/>
    </ligand>
</feature>
<evidence type="ECO:0000256" key="3">
    <source>
        <dbReference type="ARBA" id="ARBA00022448"/>
    </source>
</evidence>
<proteinExistence type="inferred from homology"/>
<feature type="binding site" evidence="12">
    <location>
        <position position="221"/>
    </location>
    <ligand>
        <name>K(+)</name>
        <dbReference type="ChEBI" id="CHEBI:29103"/>
    </ligand>
</feature>
<keyword evidence="11 13" id="KW-0472">Membrane</keyword>
<dbReference type="Pfam" id="PF02386">
    <property type="entry name" value="TrkH"/>
    <property type="match status" value="1"/>
</dbReference>
<keyword evidence="4" id="KW-1003">Cell membrane</keyword>
<dbReference type="AlphaFoldDB" id="A0A1H2ELQ9"/>
<feature type="transmembrane region" description="Helical" evidence="13">
    <location>
        <begin position="333"/>
        <end position="352"/>
    </location>
</feature>
<evidence type="ECO:0000256" key="10">
    <source>
        <dbReference type="ARBA" id="ARBA00023065"/>
    </source>
</evidence>
<keyword evidence="15" id="KW-1185">Reference proteome</keyword>
<sequence>MRWQFIARIIGILLLFLGFSMIVPLLVSLYYHDLALNGFLRSIAITVLAGLLLILLSKSHATEDYINQKEGMTTVALAWTAIGLFGALPFYFSPDFTNFTDAFFESVSGFTTTGSSVMINIEGATQSLLFWRSFIQWLGGMGIIVLSLAILPFLGVGGIQLYKAEVPSPVPDKLTPRLSDSAKILWIVYAVFTLIEIIFLLGGGMSLFEASCHAFTTLPTGGFFPKNASIAHYDSAFFDYVIVIFMVLAGINFSLHYQMLRGKTLAFWEDTECRFFLGLTLLLTLLITWDIYGSVYTSVKDAFRFSSFQVVSIITTTGFATADYEKFPGLSQVLLFVCMFIGASAGSTGGGMKCARIIACFKYCYRELFKIIHPRSISHVKINNTVIPDEVIRSIMGFLALYIGLFILSSILLACMGIDMMTAFGAVAACIGNIGPGFGTVGPTENFAHLPVMGKWLLAWCMLLGRLEIYTVIILFVPEFWRK</sequence>
<evidence type="ECO:0000256" key="6">
    <source>
        <dbReference type="ARBA" id="ARBA00022538"/>
    </source>
</evidence>
<gene>
    <name evidence="14" type="ORF">SAMN04487931_103212</name>
</gene>
<comment type="subcellular location">
    <subcellularLocation>
        <location evidence="1">Cell inner membrane</location>
        <topology evidence="1">Multi-pass membrane protein</topology>
    </subcellularLocation>
</comment>